<keyword evidence="1" id="KW-1133">Transmembrane helix</keyword>
<reference evidence="2 3" key="1">
    <citation type="journal article" date="2015" name="Genome Announc.">
        <title>Expanding the biotechnology potential of lactobacilli through comparative genomics of 213 strains and associated genera.</title>
        <authorList>
            <person name="Sun Z."/>
            <person name="Harris H.M."/>
            <person name="McCann A."/>
            <person name="Guo C."/>
            <person name="Argimon S."/>
            <person name="Zhang W."/>
            <person name="Yang X."/>
            <person name="Jeffery I.B."/>
            <person name="Cooney J.C."/>
            <person name="Kagawa T.F."/>
            <person name="Liu W."/>
            <person name="Song Y."/>
            <person name="Salvetti E."/>
            <person name="Wrobel A."/>
            <person name="Rasinkangas P."/>
            <person name="Parkhill J."/>
            <person name="Rea M.C."/>
            <person name="O'Sullivan O."/>
            <person name="Ritari J."/>
            <person name="Douillard F.P."/>
            <person name="Paul Ross R."/>
            <person name="Yang R."/>
            <person name="Briner A.E."/>
            <person name="Felis G.E."/>
            <person name="de Vos W.M."/>
            <person name="Barrangou R."/>
            <person name="Klaenhammer T.R."/>
            <person name="Caufield P.W."/>
            <person name="Cui Y."/>
            <person name="Zhang H."/>
            <person name="O'Toole P.W."/>
        </authorList>
    </citation>
    <scope>NUCLEOTIDE SEQUENCE [LARGE SCALE GENOMIC DNA]</scope>
    <source>
        <strain evidence="2 3">DSM 20405</strain>
    </source>
</reference>
<proteinExistence type="predicted"/>
<keyword evidence="1" id="KW-0472">Membrane</keyword>
<feature type="transmembrane region" description="Helical" evidence="1">
    <location>
        <begin position="41"/>
        <end position="61"/>
    </location>
</feature>
<dbReference type="RefSeq" id="WP_031589036.1">
    <property type="nucleotide sequence ID" value="NZ_JNKN01000009.1"/>
</dbReference>
<protein>
    <recommendedName>
        <fullName evidence="4">ABC-2 transporter permease</fullName>
    </recommendedName>
</protein>
<dbReference type="AlphaFoldDB" id="A0A0R2HFN1"/>
<dbReference type="InterPro" id="IPR025699">
    <property type="entry name" value="ABC2_memb-like"/>
</dbReference>
<organism evidence="2 3">
    <name type="scientific">Kandleria vitulina DSM 20405</name>
    <dbReference type="NCBI Taxonomy" id="1410657"/>
    <lineage>
        <taxon>Bacteria</taxon>
        <taxon>Bacillati</taxon>
        <taxon>Bacillota</taxon>
        <taxon>Erysipelotrichia</taxon>
        <taxon>Erysipelotrichales</taxon>
        <taxon>Coprobacillaceae</taxon>
        <taxon>Kandleria</taxon>
    </lineage>
</organism>
<accession>A0A0R2HFN1</accession>
<keyword evidence="1" id="KW-0812">Transmembrane</keyword>
<feature type="transmembrane region" description="Helical" evidence="1">
    <location>
        <begin position="117"/>
        <end position="142"/>
    </location>
</feature>
<keyword evidence="3" id="KW-1185">Reference proteome</keyword>
<feature type="transmembrane region" description="Helical" evidence="1">
    <location>
        <begin position="82"/>
        <end position="111"/>
    </location>
</feature>
<dbReference type="Pfam" id="PF13346">
    <property type="entry name" value="ABC2_membrane_5"/>
    <property type="match status" value="1"/>
</dbReference>
<evidence type="ECO:0000313" key="2">
    <source>
        <dbReference type="EMBL" id="KRN50422.1"/>
    </source>
</evidence>
<evidence type="ECO:0008006" key="4">
    <source>
        <dbReference type="Google" id="ProtNLM"/>
    </source>
</evidence>
<evidence type="ECO:0000256" key="1">
    <source>
        <dbReference type="SAM" id="Phobius"/>
    </source>
</evidence>
<feature type="transmembrane region" description="Helical" evidence="1">
    <location>
        <begin position="12"/>
        <end position="35"/>
    </location>
</feature>
<feature type="transmembrane region" description="Helical" evidence="1">
    <location>
        <begin position="154"/>
        <end position="180"/>
    </location>
</feature>
<dbReference type="PANTHER" id="PTHR41309:SF2">
    <property type="entry name" value="MEMBRANE PROTEIN"/>
    <property type="match status" value="1"/>
</dbReference>
<feature type="transmembrane region" description="Helical" evidence="1">
    <location>
        <begin position="186"/>
        <end position="212"/>
    </location>
</feature>
<dbReference type="PANTHER" id="PTHR41309">
    <property type="entry name" value="MEMBRANE PROTEIN-RELATED"/>
    <property type="match status" value="1"/>
</dbReference>
<evidence type="ECO:0000313" key="3">
    <source>
        <dbReference type="Proteomes" id="UP000051841"/>
    </source>
</evidence>
<dbReference type="Proteomes" id="UP000051841">
    <property type="component" value="Unassembled WGS sequence"/>
</dbReference>
<name>A0A0R2HFN1_9FIRM</name>
<sequence>MIGLLYKDFQLILNKVGVVNRILIALVLLLVTIFGRESGTIFLSVMIPIGLASIPTGLLVADDENGWNRYVGVFPITKKNIVLARYIFCISLIVFVSLITFILSVVTALIFQQFSLQIHISISMVGLLIGIMYVIFLLPAVYAFGSFGSTIVNILVLVLIMGMVYIIQKTALGIMFVSWISHANALLLIVISCIIIAFISVISMIISTRLYFNTFNR</sequence>
<gene>
    <name evidence="2" type="ORF">IV49_GL002070</name>
</gene>
<comment type="caution">
    <text evidence="2">The sequence shown here is derived from an EMBL/GenBank/DDBJ whole genome shotgun (WGS) entry which is preliminary data.</text>
</comment>
<dbReference type="EMBL" id="JQBL01000009">
    <property type="protein sequence ID" value="KRN50422.1"/>
    <property type="molecule type" value="Genomic_DNA"/>
</dbReference>
<dbReference type="PATRIC" id="fig|1410657.5.peg.2138"/>